<sequence>MIKLVLVGVLLHTILPNLYRFTVAYTSIPTIHFDNWKMSSASSSVFTKFDSYPGTGTSMGTISESEGVLQLKPTRHPKPTGTTSDTSDGQHQNPMRTVMFADPMKQRITSTLVGFIRPQFYDQCDILFNFEAETQQRS</sequence>
<accession>A0ABD6F1B8</accession>
<name>A0ABD6F1B8_9BILA</name>
<feature type="region of interest" description="Disordered" evidence="1">
    <location>
        <begin position="67"/>
        <end position="93"/>
    </location>
</feature>
<feature type="compositionally biased region" description="Polar residues" evidence="1">
    <location>
        <begin position="80"/>
        <end position="93"/>
    </location>
</feature>
<keyword evidence="2" id="KW-0732">Signal</keyword>
<dbReference type="EMBL" id="JBGFUD010010764">
    <property type="protein sequence ID" value="MFH4983002.1"/>
    <property type="molecule type" value="Genomic_DNA"/>
</dbReference>
<feature type="chain" id="PRO_5044762320" evidence="2">
    <location>
        <begin position="25"/>
        <end position="138"/>
    </location>
</feature>
<evidence type="ECO:0000313" key="4">
    <source>
        <dbReference type="Proteomes" id="UP001608902"/>
    </source>
</evidence>
<comment type="caution">
    <text evidence="3">The sequence shown here is derived from an EMBL/GenBank/DDBJ whole genome shotgun (WGS) entry which is preliminary data.</text>
</comment>
<protein>
    <submittedName>
        <fullName evidence="3">Uncharacterized protein</fullName>
    </submittedName>
</protein>
<keyword evidence="4" id="KW-1185">Reference proteome</keyword>
<gene>
    <name evidence="3" type="ORF">AB6A40_009711</name>
</gene>
<evidence type="ECO:0000313" key="3">
    <source>
        <dbReference type="EMBL" id="MFH4983002.1"/>
    </source>
</evidence>
<dbReference type="Proteomes" id="UP001608902">
    <property type="component" value="Unassembled WGS sequence"/>
</dbReference>
<proteinExistence type="predicted"/>
<reference evidence="3 4" key="1">
    <citation type="submission" date="2024-08" db="EMBL/GenBank/DDBJ databases">
        <title>Gnathostoma spinigerum genome.</title>
        <authorList>
            <person name="Gonzalez-Bertolin B."/>
            <person name="Monzon S."/>
            <person name="Zaballos A."/>
            <person name="Jimenez P."/>
            <person name="Dekumyoy P."/>
            <person name="Varona S."/>
            <person name="Cuesta I."/>
            <person name="Sumanam S."/>
            <person name="Adisakwattana P."/>
            <person name="Gasser R.B."/>
            <person name="Hernandez-Gonzalez A."/>
            <person name="Young N.D."/>
            <person name="Perteguer M.J."/>
        </authorList>
    </citation>
    <scope>NUCLEOTIDE SEQUENCE [LARGE SCALE GENOMIC DNA]</scope>
    <source>
        <strain evidence="3">AL3</strain>
        <tissue evidence="3">Liver</tissue>
    </source>
</reference>
<organism evidence="3 4">
    <name type="scientific">Gnathostoma spinigerum</name>
    <dbReference type="NCBI Taxonomy" id="75299"/>
    <lineage>
        <taxon>Eukaryota</taxon>
        <taxon>Metazoa</taxon>
        <taxon>Ecdysozoa</taxon>
        <taxon>Nematoda</taxon>
        <taxon>Chromadorea</taxon>
        <taxon>Rhabditida</taxon>
        <taxon>Spirurina</taxon>
        <taxon>Gnathostomatomorpha</taxon>
        <taxon>Gnathostomatoidea</taxon>
        <taxon>Gnathostomatidae</taxon>
        <taxon>Gnathostoma</taxon>
    </lineage>
</organism>
<feature type="signal peptide" evidence="2">
    <location>
        <begin position="1"/>
        <end position="24"/>
    </location>
</feature>
<dbReference type="AlphaFoldDB" id="A0ABD6F1B8"/>
<evidence type="ECO:0000256" key="2">
    <source>
        <dbReference type="SAM" id="SignalP"/>
    </source>
</evidence>
<evidence type="ECO:0000256" key="1">
    <source>
        <dbReference type="SAM" id="MobiDB-lite"/>
    </source>
</evidence>